<dbReference type="PANTHER" id="PTHR43393">
    <property type="entry name" value="CYTOKININ RIBOSIDE 5'-MONOPHOSPHATE PHOSPHORIBOHYDROLASE"/>
    <property type="match status" value="1"/>
</dbReference>
<keyword evidence="2" id="KW-0203">Cytokinin biosynthesis</keyword>
<dbReference type="InterPro" id="IPR031100">
    <property type="entry name" value="LOG_fam"/>
</dbReference>
<protein>
    <recommendedName>
        <fullName evidence="2">Cytokinin riboside 5'-monophosphate phosphoribohydrolase</fullName>
        <ecNumber evidence="2">3.2.2.n1</ecNumber>
    </recommendedName>
</protein>
<evidence type="ECO:0000256" key="1">
    <source>
        <dbReference type="ARBA" id="ARBA00000274"/>
    </source>
</evidence>
<comment type="similarity">
    <text evidence="2">Belongs to the LOG family.</text>
</comment>
<dbReference type="AlphaFoldDB" id="A0A8I1MTK0"/>
<dbReference type="EMBL" id="JAFKMR010000003">
    <property type="protein sequence ID" value="MBN8742677.1"/>
    <property type="molecule type" value="Genomic_DNA"/>
</dbReference>
<dbReference type="InterPro" id="IPR052341">
    <property type="entry name" value="LOG_family_nucleotidases"/>
</dbReference>
<keyword evidence="2" id="KW-0378">Hydrolase</keyword>
<evidence type="ECO:0000313" key="3">
    <source>
        <dbReference type="EMBL" id="MBN8742677.1"/>
    </source>
</evidence>
<dbReference type="InterPro" id="IPR005269">
    <property type="entry name" value="LOG"/>
</dbReference>
<accession>A0A8I1MTK0</accession>
<dbReference type="GO" id="GO:0009691">
    <property type="term" value="P:cytokinin biosynthetic process"/>
    <property type="evidence" value="ECO:0007669"/>
    <property type="project" value="UniProtKB-UniRule"/>
</dbReference>
<comment type="catalytic activity">
    <reaction evidence="1">
        <text>AMP + H2O = D-ribose 5-phosphate + adenine</text>
        <dbReference type="Rhea" id="RHEA:20129"/>
        <dbReference type="ChEBI" id="CHEBI:15377"/>
        <dbReference type="ChEBI" id="CHEBI:16708"/>
        <dbReference type="ChEBI" id="CHEBI:78346"/>
        <dbReference type="ChEBI" id="CHEBI:456215"/>
        <dbReference type="EC" id="3.2.2.4"/>
    </reaction>
</comment>
<dbReference type="Gene3D" id="3.40.50.450">
    <property type="match status" value="1"/>
</dbReference>
<dbReference type="PANTHER" id="PTHR43393:SF3">
    <property type="entry name" value="LYSINE DECARBOXYLASE-LIKE PROTEIN"/>
    <property type="match status" value="1"/>
</dbReference>
<dbReference type="GO" id="GO:0005829">
    <property type="term" value="C:cytosol"/>
    <property type="evidence" value="ECO:0007669"/>
    <property type="project" value="TreeGrafter"/>
</dbReference>
<dbReference type="SUPFAM" id="SSF102405">
    <property type="entry name" value="MCP/YpsA-like"/>
    <property type="match status" value="1"/>
</dbReference>
<dbReference type="GO" id="GO:0008714">
    <property type="term" value="F:AMP nucleosidase activity"/>
    <property type="evidence" value="ECO:0007669"/>
    <property type="project" value="UniProtKB-EC"/>
</dbReference>
<sequence>MTVPDQTDADQRKTLREAIMRGPTYQLAHEDVAFLAEDDLRPLRLQLELLKPERELRRQRITSTIVVFGSARVVSREQAQAELADLEQHAAPRPPHSQQVSELASVRRQLAHARYYEEARRFAHLVSAHFQQEGRRDFVVVTGGGPGIMEAANRGAFEAGAHSIGLNITLPHEQQPNPYISPELAFRFRYFALRKMHFLLRARALVAFPGGYGTLDELFEVLTLVQTGKMARIPIVLVGSEFWRRAVDFDYLVDEGFISAEDRGLFTRVDSAEDIVTVLETFYHGMPPGPEEAQG</sequence>
<evidence type="ECO:0000313" key="4">
    <source>
        <dbReference type="Proteomes" id="UP000664800"/>
    </source>
</evidence>
<dbReference type="NCBIfam" id="TIGR00730">
    <property type="entry name" value="Rossman fold protein, TIGR00730 family"/>
    <property type="match status" value="1"/>
</dbReference>
<dbReference type="Pfam" id="PF03641">
    <property type="entry name" value="Lysine_decarbox"/>
    <property type="match status" value="1"/>
</dbReference>
<comment type="caution">
    <text evidence="3">The sequence shown here is derived from an EMBL/GenBank/DDBJ whole genome shotgun (WGS) entry which is preliminary data.</text>
</comment>
<dbReference type="EC" id="3.2.2.n1" evidence="2"/>
<evidence type="ECO:0000256" key="2">
    <source>
        <dbReference type="RuleBase" id="RU363015"/>
    </source>
</evidence>
<name>A0A8I1MTK0_THIA3</name>
<proteinExistence type="inferred from homology"/>
<dbReference type="Proteomes" id="UP000664800">
    <property type="component" value="Unassembled WGS sequence"/>
</dbReference>
<dbReference type="RefSeq" id="WP_276726660.1">
    <property type="nucleotide sequence ID" value="NZ_JAFKMR010000003.1"/>
</dbReference>
<reference evidence="3" key="1">
    <citation type="submission" date="2021-02" db="EMBL/GenBank/DDBJ databases">
        <title>Thiocyanate and organic carbon inputs drive convergent selection for specific autotrophic Afipia and Thiobacillus strains within complex microbiomes.</title>
        <authorList>
            <person name="Huddy R.J."/>
            <person name="Sachdeva R."/>
            <person name="Kadzinga F."/>
            <person name="Kantor R.S."/>
            <person name="Harrison S.T.L."/>
            <person name="Banfield J.F."/>
        </authorList>
    </citation>
    <scope>NUCLEOTIDE SEQUENCE</scope>
    <source>
        <strain evidence="3">SCN18_13_7_16_R3_B_64_19</strain>
    </source>
</reference>
<organism evidence="3 4">
    <name type="scientific">Thiomonas arsenitoxydans (strain DSM 22701 / CIP 110005 / 3As)</name>
    <dbReference type="NCBI Taxonomy" id="426114"/>
    <lineage>
        <taxon>Bacteria</taxon>
        <taxon>Pseudomonadati</taxon>
        <taxon>Pseudomonadota</taxon>
        <taxon>Betaproteobacteria</taxon>
        <taxon>Burkholderiales</taxon>
        <taxon>Thiomonas</taxon>
    </lineage>
</organism>
<gene>
    <name evidence="3" type="ORF">J0I24_00045</name>
</gene>